<accession>A0A8X7MRK1</accession>
<feature type="compositionally biased region" description="Low complexity" evidence="10">
    <location>
        <begin position="198"/>
        <end position="208"/>
    </location>
</feature>
<feature type="compositionally biased region" description="Low complexity" evidence="10">
    <location>
        <begin position="310"/>
        <end position="329"/>
    </location>
</feature>
<keyword evidence="4 9" id="KW-0256">Endoplasmic reticulum</keyword>
<dbReference type="GO" id="GO:0051028">
    <property type="term" value="P:mRNA transport"/>
    <property type="evidence" value="ECO:0007669"/>
    <property type="project" value="UniProtKB-UniRule"/>
</dbReference>
<feature type="coiled-coil region" evidence="9">
    <location>
        <begin position="454"/>
        <end position="488"/>
    </location>
</feature>
<feature type="coiled-coil region" evidence="9">
    <location>
        <begin position="531"/>
        <end position="594"/>
    </location>
</feature>
<evidence type="ECO:0000256" key="9">
    <source>
        <dbReference type="RuleBase" id="RU362142"/>
    </source>
</evidence>
<dbReference type="Pfam" id="PF17078">
    <property type="entry name" value="SHE3"/>
    <property type="match status" value="1"/>
</dbReference>
<feature type="compositionally biased region" description="Gly residues" evidence="10">
    <location>
        <begin position="615"/>
        <end position="625"/>
    </location>
</feature>
<evidence type="ECO:0000256" key="1">
    <source>
        <dbReference type="ARBA" id="ARBA00008123"/>
    </source>
</evidence>
<keyword evidence="3 9" id="KW-0813">Transport</keyword>
<feature type="compositionally biased region" description="Low complexity" evidence="10">
    <location>
        <begin position="145"/>
        <end position="180"/>
    </location>
</feature>
<keyword evidence="7 9" id="KW-0472">Membrane</keyword>
<dbReference type="Proteomes" id="UP000077684">
    <property type="component" value="Unassembled WGS sequence"/>
</dbReference>
<dbReference type="AlphaFoldDB" id="A0A8X7MRK1"/>
<feature type="compositionally biased region" description="Polar residues" evidence="10">
    <location>
        <begin position="1"/>
        <end position="15"/>
    </location>
</feature>
<feature type="compositionally biased region" description="Low complexity" evidence="10">
    <location>
        <begin position="125"/>
        <end position="134"/>
    </location>
</feature>
<feature type="compositionally biased region" description="Polar residues" evidence="10">
    <location>
        <begin position="338"/>
        <end position="375"/>
    </location>
</feature>
<feature type="compositionally biased region" description="Gly residues" evidence="10">
    <location>
        <begin position="135"/>
        <end position="144"/>
    </location>
</feature>
<keyword evidence="12" id="KW-1185">Reference proteome</keyword>
<comment type="subcellular location">
    <subcellularLocation>
        <location evidence="9">Endoplasmic reticulum membrane</location>
        <topology evidence="9">Peripheral membrane protein</topology>
    </subcellularLocation>
</comment>
<dbReference type="GO" id="GO:0003723">
    <property type="term" value="F:RNA binding"/>
    <property type="evidence" value="ECO:0007669"/>
    <property type="project" value="UniProtKB-KW"/>
</dbReference>
<dbReference type="EMBL" id="LWDE02000568">
    <property type="protein sequence ID" value="KAE8246555.1"/>
    <property type="molecule type" value="Genomic_DNA"/>
</dbReference>
<comment type="similarity">
    <text evidence="1 9">Belongs to the SHE3 family.</text>
</comment>
<evidence type="ECO:0000313" key="12">
    <source>
        <dbReference type="Proteomes" id="UP000077684"/>
    </source>
</evidence>
<evidence type="ECO:0000313" key="11">
    <source>
        <dbReference type="EMBL" id="KAE8246555.1"/>
    </source>
</evidence>
<protein>
    <recommendedName>
        <fullName evidence="2 9">SWI5-dependent HO expression protein 3</fullName>
    </recommendedName>
</protein>
<feature type="region of interest" description="Disordered" evidence="10">
    <location>
        <begin position="612"/>
        <end position="663"/>
    </location>
</feature>
<comment type="caution">
    <text evidence="11">The sequence shown here is derived from an EMBL/GenBank/DDBJ whole genome shotgun (WGS) entry which is preliminary data.</text>
</comment>
<feature type="compositionally biased region" description="Polar residues" evidence="10">
    <location>
        <begin position="241"/>
        <end position="258"/>
    </location>
</feature>
<keyword evidence="6 9" id="KW-0175">Coiled coil</keyword>
<feature type="region of interest" description="Disordered" evidence="10">
    <location>
        <begin position="1"/>
        <end position="50"/>
    </location>
</feature>
<evidence type="ECO:0000256" key="4">
    <source>
        <dbReference type="ARBA" id="ARBA00022824"/>
    </source>
</evidence>
<feature type="region of interest" description="Disordered" evidence="10">
    <location>
        <begin position="72"/>
        <end position="94"/>
    </location>
</feature>
<feature type="compositionally biased region" description="Gly residues" evidence="10">
    <location>
        <begin position="38"/>
        <end position="48"/>
    </location>
</feature>
<feature type="compositionally biased region" description="Polar residues" evidence="10">
    <location>
        <begin position="279"/>
        <end position="290"/>
    </location>
</feature>
<evidence type="ECO:0000256" key="5">
    <source>
        <dbReference type="ARBA" id="ARBA00022884"/>
    </source>
</evidence>
<proteinExistence type="inferred from homology"/>
<dbReference type="GO" id="GO:0048309">
    <property type="term" value="P:endoplasmic reticulum inheritance"/>
    <property type="evidence" value="ECO:0007669"/>
    <property type="project" value="InterPro"/>
</dbReference>
<dbReference type="GO" id="GO:0005789">
    <property type="term" value="C:endoplasmic reticulum membrane"/>
    <property type="evidence" value="ECO:0007669"/>
    <property type="project" value="UniProtKB-SubCell"/>
</dbReference>
<organism evidence="11 12">
    <name type="scientific">Tilletia controversa</name>
    <name type="common">dwarf bunt fungus</name>
    <dbReference type="NCBI Taxonomy" id="13291"/>
    <lineage>
        <taxon>Eukaryota</taxon>
        <taxon>Fungi</taxon>
        <taxon>Dikarya</taxon>
        <taxon>Basidiomycota</taxon>
        <taxon>Ustilaginomycotina</taxon>
        <taxon>Exobasidiomycetes</taxon>
        <taxon>Tilletiales</taxon>
        <taxon>Tilletiaceae</taxon>
        <taxon>Tilletia</taxon>
    </lineage>
</organism>
<evidence type="ECO:0000256" key="6">
    <source>
        <dbReference type="ARBA" id="ARBA00023054"/>
    </source>
</evidence>
<evidence type="ECO:0000256" key="2">
    <source>
        <dbReference type="ARBA" id="ARBA00019884"/>
    </source>
</evidence>
<keyword evidence="9" id="KW-0509">mRNA transport</keyword>
<reference evidence="11" key="1">
    <citation type="submission" date="2016-04" db="EMBL/GenBank/DDBJ databases">
        <authorList>
            <person name="Nguyen H.D."/>
            <person name="Samba Siva P."/>
            <person name="Cullis J."/>
            <person name="Levesque C.A."/>
            <person name="Hambleton S."/>
        </authorList>
    </citation>
    <scope>NUCLEOTIDE SEQUENCE</scope>
    <source>
        <strain evidence="11">DAOMC 236426</strain>
    </source>
</reference>
<feature type="compositionally biased region" description="Low complexity" evidence="10">
    <location>
        <begin position="72"/>
        <end position="82"/>
    </location>
</feature>
<sequence>MTFTTNISDTQQQHPIAQHTRRETLTTMAAKGSSTTGDGDGGDSGSLGGSIDSIKSNRTIAAAAATAAAAVAPEEQQQQQQAARRRVTSLRSAQVPTGSAIAVTDGDQPAPTAIQILAARYSGNSSTSAAAPAGAAGGGGGGGSPSASAGAGAGAEAASPSMIPAPVASSSSSSTATAPAHTRRMSTPAVSLLSPGASSSSSSSSTSSRNPGHPQHYPPSTSLTRPVRRRREAGSLDIASNRANSLTASITGPPSRSASPLHPASTPNGLSAAHEEQQQGRPSLSATASAESIPVGDDDLSSSLAPHMVAAASSSSSISLAHPSQSPERQPQRPPRATSPTPSMTSVRSTATTPRTRRISTASGAPSFAQPTQASEQRRLANMTQLVNVLLSRNAQGSSTAMDDPTHPSKSISGTALAANGGTAAGGGGGGKETTSTKVIHALTTELDAVRSTLDSTSAQLAHAQRSLSALERDRDTLRDSVHRARTEADTLASQLHRKDRSVIDALERARRAEAESHERGRQGREWGARVRAVEDELGRERRERARAEAGYDAVALEWKRTRESWKAEVGALKEEIKVAQEKERVELEALRARVAEVSLLGRAMAVGQQAGAEAGNGNGNGNGIQPGTPITPKSKTKIPVKVSKPTAAGAGTKEGEEGDDEDTLAPFRRVLQGLESERVKMETWAQTHIDSLVSQLEEEEAHRASVEKGLEDVKRELARILRLARLGEVAEGSGAQ</sequence>
<dbReference type="InterPro" id="IPR031398">
    <property type="entry name" value="She3"/>
</dbReference>
<keyword evidence="5 9" id="KW-0694">RNA-binding</keyword>
<evidence type="ECO:0000256" key="3">
    <source>
        <dbReference type="ARBA" id="ARBA00022448"/>
    </source>
</evidence>
<comment type="function">
    <text evidence="8">RNA-binding protein that binds specific mRNAs including the ASH1 mRNA, coding for a repressor of the HO endonuclease. Part of the mRNA localization machinery that restricts accumulation of certain proteins to the bud and in the daughter cell. Required for the delivery of cortical endoplasmic reticulum into the emerging bud.</text>
</comment>
<evidence type="ECO:0000256" key="10">
    <source>
        <dbReference type="SAM" id="MobiDB-lite"/>
    </source>
</evidence>
<evidence type="ECO:0000256" key="7">
    <source>
        <dbReference type="ARBA" id="ARBA00023136"/>
    </source>
</evidence>
<evidence type="ECO:0000256" key="8">
    <source>
        <dbReference type="ARBA" id="ARBA00024975"/>
    </source>
</evidence>
<feature type="region of interest" description="Disordered" evidence="10">
    <location>
        <begin position="125"/>
        <end position="376"/>
    </location>
</feature>
<reference evidence="11" key="2">
    <citation type="journal article" date="2019" name="IMA Fungus">
        <title>Genome sequencing and comparison of five Tilletia species to identify candidate genes for the detection of regulated species infecting wheat.</title>
        <authorList>
            <person name="Nguyen H.D.T."/>
            <person name="Sultana T."/>
            <person name="Kesanakurti P."/>
            <person name="Hambleton S."/>
        </authorList>
    </citation>
    <scope>NUCLEOTIDE SEQUENCE</scope>
    <source>
        <strain evidence="11">DAOMC 236426</strain>
    </source>
</reference>
<gene>
    <name evidence="9" type="primary">SHE3</name>
    <name evidence="11" type="ORF">A4X06_0g4969</name>
</gene>
<name>A0A8X7MRK1_9BASI</name>